<accession>A0ABW3FF73</accession>
<dbReference type="RefSeq" id="WP_377212993.1">
    <property type="nucleotide sequence ID" value="NZ_JBHTJV010000010.1"/>
</dbReference>
<sequence length="212" mass="23782">MQRIEYVYSAHSAFAYIGSKRLMEICARHGVQLVHRPVLLSPVVEAQGSLPFRARTQAHVDYFFGREIERWAQYRHVPVVNFRPTHHDADYSLASGMIIALGDSGEQVDAMAHAVLQAHWQYDADLSDRAALRLIALTLGHDADALLAVAESEAIQQKLQENCVWAKERNIFGSPTYILDGDPYYGQDRLEILEHALANPFAPSGWTNPSVN</sequence>
<dbReference type="Gene3D" id="3.40.30.10">
    <property type="entry name" value="Glutaredoxin"/>
    <property type="match status" value="1"/>
</dbReference>
<name>A0ABW3FF73_9HYPH</name>
<dbReference type="InterPro" id="IPR044087">
    <property type="entry name" value="NahD-like"/>
</dbReference>
<dbReference type="PANTHER" id="PTHR42943:SF2">
    <property type="entry name" value="GLUTATHIONE S-TRANSFERASE KAPPA 1"/>
    <property type="match status" value="1"/>
</dbReference>
<dbReference type="InterPro" id="IPR014440">
    <property type="entry name" value="HCCAis_GSTk"/>
</dbReference>
<evidence type="ECO:0000259" key="2">
    <source>
        <dbReference type="Pfam" id="PF01323"/>
    </source>
</evidence>
<dbReference type="Proteomes" id="UP001597101">
    <property type="component" value="Unassembled WGS sequence"/>
</dbReference>
<evidence type="ECO:0000256" key="1">
    <source>
        <dbReference type="PIRNR" id="PIRNR006386"/>
    </source>
</evidence>
<keyword evidence="1 3" id="KW-0413">Isomerase</keyword>
<comment type="similarity">
    <text evidence="1">Belongs to the GST superfamily. NadH family.</text>
</comment>
<dbReference type="PANTHER" id="PTHR42943">
    <property type="entry name" value="GLUTATHIONE S-TRANSFERASE KAPPA"/>
    <property type="match status" value="1"/>
</dbReference>
<organism evidence="3 4">
    <name type="scientific">Pseudahrensia aquimaris</name>
    <dbReference type="NCBI Taxonomy" id="744461"/>
    <lineage>
        <taxon>Bacteria</taxon>
        <taxon>Pseudomonadati</taxon>
        <taxon>Pseudomonadota</taxon>
        <taxon>Alphaproteobacteria</taxon>
        <taxon>Hyphomicrobiales</taxon>
        <taxon>Ahrensiaceae</taxon>
        <taxon>Pseudahrensia</taxon>
    </lineage>
</organism>
<dbReference type="CDD" id="cd03022">
    <property type="entry name" value="DsbA_HCCA_Iso"/>
    <property type="match status" value="1"/>
</dbReference>
<gene>
    <name evidence="3" type="ORF">ACFQ14_11995</name>
</gene>
<dbReference type="Pfam" id="PF01323">
    <property type="entry name" value="DSBA"/>
    <property type="match status" value="1"/>
</dbReference>
<dbReference type="EMBL" id="JBHTJV010000010">
    <property type="protein sequence ID" value="MFD0917131.1"/>
    <property type="molecule type" value="Genomic_DNA"/>
</dbReference>
<protein>
    <recommendedName>
        <fullName evidence="1">2-hydroxychromene-2-carboxylate isomerase</fullName>
        <ecNumber evidence="1">5.99.1.4</ecNumber>
    </recommendedName>
</protein>
<comment type="caution">
    <text evidence="3">The sequence shown here is derived from an EMBL/GenBank/DDBJ whole genome shotgun (WGS) entry which is preliminary data.</text>
</comment>
<proteinExistence type="inferred from homology"/>
<dbReference type="InterPro" id="IPR036249">
    <property type="entry name" value="Thioredoxin-like_sf"/>
</dbReference>
<dbReference type="PIRSF" id="PIRSF006386">
    <property type="entry name" value="HCCAis_GSTk"/>
    <property type="match status" value="1"/>
</dbReference>
<dbReference type="EC" id="5.99.1.4" evidence="1"/>
<keyword evidence="4" id="KW-1185">Reference proteome</keyword>
<dbReference type="SUPFAM" id="SSF52833">
    <property type="entry name" value="Thioredoxin-like"/>
    <property type="match status" value="1"/>
</dbReference>
<comment type="catalytic activity">
    <reaction evidence="1">
        <text>2-hydroxychromene-2-carboxylate = (3E)-4-(2-hydroxyphenyl)-2-oxobut-3-enoate</text>
        <dbReference type="Rhea" id="RHEA:27401"/>
        <dbReference type="ChEBI" id="CHEBI:59350"/>
        <dbReference type="ChEBI" id="CHEBI:59353"/>
        <dbReference type="EC" id="5.99.1.4"/>
    </reaction>
</comment>
<evidence type="ECO:0000313" key="4">
    <source>
        <dbReference type="Proteomes" id="UP001597101"/>
    </source>
</evidence>
<dbReference type="GO" id="GO:0016853">
    <property type="term" value="F:isomerase activity"/>
    <property type="evidence" value="ECO:0007669"/>
    <property type="project" value="UniProtKB-KW"/>
</dbReference>
<reference evidence="4" key="1">
    <citation type="journal article" date="2019" name="Int. J. Syst. Evol. Microbiol.">
        <title>The Global Catalogue of Microorganisms (GCM) 10K type strain sequencing project: providing services to taxonomists for standard genome sequencing and annotation.</title>
        <authorList>
            <consortium name="The Broad Institute Genomics Platform"/>
            <consortium name="The Broad Institute Genome Sequencing Center for Infectious Disease"/>
            <person name="Wu L."/>
            <person name="Ma J."/>
        </authorList>
    </citation>
    <scope>NUCLEOTIDE SEQUENCE [LARGE SCALE GENOMIC DNA]</scope>
    <source>
        <strain evidence="4">CCUG 60023</strain>
    </source>
</reference>
<dbReference type="InterPro" id="IPR051924">
    <property type="entry name" value="GST_Kappa/NadH"/>
</dbReference>
<dbReference type="InterPro" id="IPR001853">
    <property type="entry name" value="DSBA-like_thioredoxin_dom"/>
</dbReference>
<evidence type="ECO:0000313" key="3">
    <source>
        <dbReference type="EMBL" id="MFD0917131.1"/>
    </source>
</evidence>
<feature type="domain" description="DSBA-like thioredoxin" evidence="2">
    <location>
        <begin position="4"/>
        <end position="198"/>
    </location>
</feature>